<feature type="region of interest" description="Disordered" evidence="2">
    <location>
        <begin position="140"/>
        <end position="187"/>
    </location>
</feature>
<feature type="domain" description="BESS" evidence="4">
    <location>
        <begin position="202"/>
        <end position="241"/>
    </location>
</feature>
<name>A0A1B6LEL2_9HEMI</name>
<evidence type="ECO:0000259" key="4">
    <source>
        <dbReference type="PROSITE" id="PS51031"/>
    </source>
</evidence>
<dbReference type="GO" id="GO:0006357">
    <property type="term" value="P:regulation of transcription by RNA polymerase II"/>
    <property type="evidence" value="ECO:0007669"/>
    <property type="project" value="TreeGrafter"/>
</dbReference>
<dbReference type="PANTHER" id="PTHR12243:SF69">
    <property type="entry name" value="SI:CH73-59F11.3"/>
    <property type="match status" value="1"/>
</dbReference>
<dbReference type="PANTHER" id="PTHR12243">
    <property type="entry name" value="MADF DOMAIN TRANSCRIPTION FACTOR"/>
    <property type="match status" value="1"/>
</dbReference>
<dbReference type="AlphaFoldDB" id="A0A1B6LEL2"/>
<dbReference type="GO" id="GO:0005667">
    <property type="term" value="C:transcription regulator complex"/>
    <property type="evidence" value="ECO:0007669"/>
    <property type="project" value="TreeGrafter"/>
</dbReference>
<dbReference type="InterPro" id="IPR039353">
    <property type="entry name" value="TF_Adf1"/>
</dbReference>
<keyword evidence="1" id="KW-0539">Nucleus</keyword>
<dbReference type="SMART" id="SM00595">
    <property type="entry name" value="MADF"/>
    <property type="match status" value="1"/>
</dbReference>
<dbReference type="GO" id="GO:0005634">
    <property type="term" value="C:nucleus"/>
    <property type="evidence" value="ECO:0007669"/>
    <property type="project" value="UniProtKB-SubCell"/>
</dbReference>
<gene>
    <name evidence="5" type="ORF">g.54754</name>
</gene>
<dbReference type="GO" id="GO:0003677">
    <property type="term" value="F:DNA binding"/>
    <property type="evidence" value="ECO:0007669"/>
    <property type="project" value="InterPro"/>
</dbReference>
<dbReference type="InterPro" id="IPR006578">
    <property type="entry name" value="MADF-dom"/>
</dbReference>
<organism evidence="5">
    <name type="scientific">Graphocephala atropunctata</name>
    <dbReference type="NCBI Taxonomy" id="36148"/>
    <lineage>
        <taxon>Eukaryota</taxon>
        <taxon>Metazoa</taxon>
        <taxon>Ecdysozoa</taxon>
        <taxon>Arthropoda</taxon>
        <taxon>Hexapoda</taxon>
        <taxon>Insecta</taxon>
        <taxon>Pterygota</taxon>
        <taxon>Neoptera</taxon>
        <taxon>Paraneoptera</taxon>
        <taxon>Hemiptera</taxon>
        <taxon>Auchenorrhyncha</taxon>
        <taxon>Membracoidea</taxon>
        <taxon>Cicadellidae</taxon>
        <taxon>Cicadellinae</taxon>
        <taxon>Cicadellini</taxon>
        <taxon>Graphocephala</taxon>
    </lineage>
</organism>
<proteinExistence type="predicted"/>
<sequence>MHDETARCNFDTETFIFEVQARPSIWDVNSEEYGDRDLKRKCWLELAEMFIDKEDANKREMSEYCRALQRRWKSLRDCYTRECHRMAKRSETGCQHQRTYMYYRHLSFLSGVVKCKGMSSDTEEGSCGPSTVEIGLLVDGEEDGDDEDRSRPPESPAPLMAPTETRKRKRYDRQTPNPDPDEEDNPVNCVVKSRKLKQENEEDSERLFLLSLLEPIKDIPEKLRFALRMEIMKVVDNFRNKTIK</sequence>
<comment type="subcellular location">
    <subcellularLocation>
        <location evidence="1">Nucleus</location>
    </subcellularLocation>
</comment>
<evidence type="ECO:0000313" key="5">
    <source>
        <dbReference type="EMBL" id="JAT22125.1"/>
    </source>
</evidence>
<dbReference type="InterPro" id="IPR004210">
    <property type="entry name" value="BESS_motif"/>
</dbReference>
<protein>
    <recommendedName>
        <fullName evidence="6">MADF domain-containing protein</fullName>
    </recommendedName>
</protein>
<dbReference type="EMBL" id="GEBQ01017852">
    <property type="protein sequence ID" value="JAT22125.1"/>
    <property type="molecule type" value="Transcribed_RNA"/>
</dbReference>
<dbReference type="Pfam" id="PF02944">
    <property type="entry name" value="BESS"/>
    <property type="match status" value="1"/>
</dbReference>
<dbReference type="PROSITE" id="PS51031">
    <property type="entry name" value="BESS"/>
    <property type="match status" value="1"/>
</dbReference>
<evidence type="ECO:0000256" key="2">
    <source>
        <dbReference type="SAM" id="MobiDB-lite"/>
    </source>
</evidence>
<feature type="domain" description="MADF" evidence="3">
    <location>
        <begin position="14"/>
        <end position="114"/>
    </location>
</feature>
<accession>A0A1B6LEL2</accession>
<evidence type="ECO:0000256" key="1">
    <source>
        <dbReference type="PROSITE-ProRule" id="PRU00371"/>
    </source>
</evidence>
<dbReference type="Pfam" id="PF10545">
    <property type="entry name" value="MADF_DNA_bdg"/>
    <property type="match status" value="1"/>
</dbReference>
<evidence type="ECO:0000259" key="3">
    <source>
        <dbReference type="PROSITE" id="PS51029"/>
    </source>
</evidence>
<dbReference type="PROSITE" id="PS51029">
    <property type="entry name" value="MADF"/>
    <property type="match status" value="1"/>
</dbReference>
<evidence type="ECO:0008006" key="6">
    <source>
        <dbReference type="Google" id="ProtNLM"/>
    </source>
</evidence>
<reference evidence="5" key="1">
    <citation type="submission" date="2015-11" db="EMBL/GenBank/DDBJ databases">
        <title>De novo transcriptome assembly of four potential Pierce s Disease insect vectors from Arizona vineyards.</title>
        <authorList>
            <person name="Tassone E.E."/>
        </authorList>
    </citation>
    <scope>NUCLEOTIDE SEQUENCE</scope>
</reference>